<dbReference type="SMART" id="SM00829">
    <property type="entry name" value="PKS_ER"/>
    <property type="match status" value="1"/>
</dbReference>
<dbReference type="EMBL" id="VFLP01000024">
    <property type="protein sequence ID" value="TRX94100.1"/>
    <property type="molecule type" value="Genomic_DNA"/>
</dbReference>
<dbReference type="AlphaFoldDB" id="A0A553I1L3"/>
<dbReference type="PANTHER" id="PTHR43205">
    <property type="entry name" value="PROSTAGLANDIN REDUCTASE"/>
    <property type="match status" value="1"/>
</dbReference>
<evidence type="ECO:0000256" key="2">
    <source>
        <dbReference type="ARBA" id="ARBA00069006"/>
    </source>
</evidence>
<organism evidence="5 6">
    <name type="scientific">Xylaria flabelliformis</name>
    <dbReference type="NCBI Taxonomy" id="2512241"/>
    <lineage>
        <taxon>Eukaryota</taxon>
        <taxon>Fungi</taxon>
        <taxon>Dikarya</taxon>
        <taxon>Ascomycota</taxon>
        <taxon>Pezizomycotina</taxon>
        <taxon>Sordariomycetes</taxon>
        <taxon>Xylariomycetidae</taxon>
        <taxon>Xylariales</taxon>
        <taxon>Xylariaceae</taxon>
        <taxon>Xylaria</taxon>
    </lineage>
</organism>
<dbReference type="InterPro" id="IPR020843">
    <property type="entry name" value="ER"/>
</dbReference>
<reference evidence="6" key="1">
    <citation type="submission" date="2019-06" db="EMBL/GenBank/DDBJ databases">
        <title>Draft genome sequence of the griseofulvin-producing fungus Xylaria cubensis strain G536.</title>
        <authorList>
            <person name="Mead M.E."/>
            <person name="Raja H.A."/>
            <person name="Steenwyk J.L."/>
            <person name="Knowles S.L."/>
            <person name="Oberlies N.H."/>
            <person name="Rokas A."/>
        </authorList>
    </citation>
    <scope>NUCLEOTIDE SEQUENCE [LARGE SCALE GENOMIC DNA]</scope>
    <source>
        <strain evidence="6">G536</strain>
    </source>
</reference>
<evidence type="ECO:0000259" key="4">
    <source>
        <dbReference type="SMART" id="SM00829"/>
    </source>
</evidence>
<name>A0A553I1L3_9PEZI</name>
<feature type="domain" description="Enoyl reductase (ER)" evidence="4">
    <location>
        <begin position="17"/>
        <end position="336"/>
    </location>
</feature>
<dbReference type="InterPro" id="IPR045010">
    <property type="entry name" value="MDR_fam"/>
</dbReference>
<evidence type="ECO:0000256" key="3">
    <source>
        <dbReference type="ARBA" id="ARBA00083301"/>
    </source>
</evidence>
<dbReference type="FunFam" id="3.40.50.720:FF:000121">
    <property type="entry name" value="Prostaglandin reductase 2"/>
    <property type="match status" value="1"/>
</dbReference>
<evidence type="ECO:0000256" key="1">
    <source>
        <dbReference type="ARBA" id="ARBA00023002"/>
    </source>
</evidence>
<evidence type="ECO:0000313" key="6">
    <source>
        <dbReference type="Proteomes" id="UP000319160"/>
    </source>
</evidence>
<dbReference type="Pfam" id="PF16884">
    <property type="entry name" value="ADH_N_2"/>
    <property type="match status" value="1"/>
</dbReference>
<accession>A0A553I1L3</accession>
<dbReference type="Proteomes" id="UP000319160">
    <property type="component" value="Unassembled WGS sequence"/>
</dbReference>
<proteinExistence type="predicted"/>
<dbReference type="InterPro" id="IPR036291">
    <property type="entry name" value="NAD(P)-bd_dom_sf"/>
</dbReference>
<sequence>MSRGNLSYILNERPKGDIIPGVTFHQKTTPIPKPEDVKDGEVLAETLYLGIEPAMRVWLNDARSYVPPVGLGEVMRGFSAARVLYSKSPNAKVGDIIHAPTGWSEYAIMSDKEFEPMSHFPELGHPKDMIGTMGIVGLTAWIGMTLIGEPKPGDTVVVSAAAGATGSIAGQIAKIRGARVIGTAGSDEKCQWLKGLGFDEALNYKDPDFASKFNEATKDFIDVYFDGVGGEILDLALGQAKLNSRFVMCGQISAYNNPKPYAFKNFNNVILMRSRMQGFIVTDHMDRWGEARKELAGWIKEGKLQTTETIVKGGLKVAEQTLVDLYKGINQGKLMLEIKNPDESPLEL</sequence>
<dbReference type="PANTHER" id="PTHR43205:SF42">
    <property type="entry name" value="ALCOHOL DEHYDROGENASE, ZINC-CONTAINING (AFU_ORTHOLOGUE AFUA_7G04530)"/>
    <property type="match status" value="1"/>
</dbReference>
<dbReference type="Gene3D" id="3.40.50.720">
    <property type="entry name" value="NAD(P)-binding Rossmann-like Domain"/>
    <property type="match status" value="1"/>
</dbReference>
<protein>
    <recommendedName>
        <fullName evidence="2">Dehydrogenase FUB6</fullName>
    </recommendedName>
    <alternativeName>
        <fullName evidence="3">Fusaric acid biosynthesis protein 6</fullName>
    </alternativeName>
</protein>
<dbReference type="InterPro" id="IPR041694">
    <property type="entry name" value="ADH_N_2"/>
</dbReference>
<keyword evidence="1" id="KW-0560">Oxidoreductase</keyword>
<keyword evidence="6" id="KW-1185">Reference proteome</keyword>
<comment type="caution">
    <text evidence="5">The sequence shown here is derived from an EMBL/GenBank/DDBJ whole genome shotgun (WGS) entry which is preliminary data.</text>
</comment>
<dbReference type="InterPro" id="IPR011032">
    <property type="entry name" value="GroES-like_sf"/>
</dbReference>
<dbReference type="Pfam" id="PF00107">
    <property type="entry name" value="ADH_zinc_N"/>
    <property type="match status" value="1"/>
</dbReference>
<dbReference type="InterPro" id="IPR013149">
    <property type="entry name" value="ADH-like_C"/>
</dbReference>
<dbReference type="OrthoDB" id="809632at2759"/>
<dbReference type="SUPFAM" id="SSF50129">
    <property type="entry name" value="GroES-like"/>
    <property type="match status" value="1"/>
</dbReference>
<dbReference type="Gene3D" id="3.90.180.10">
    <property type="entry name" value="Medium-chain alcohol dehydrogenases, catalytic domain"/>
    <property type="match status" value="1"/>
</dbReference>
<dbReference type="GO" id="GO:0016628">
    <property type="term" value="F:oxidoreductase activity, acting on the CH-CH group of donors, NAD or NADP as acceptor"/>
    <property type="evidence" value="ECO:0007669"/>
    <property type="project" value="InterPro"/>
</dbReference>
<dbReference type="SUPFAM" id="SSF51735">
    <property type="entry name" value="NAD(P)-binding Rossmann-fold domains"/>
    <property type="match status" value="1"/>
</dbReference>
<dbReference type="CDD" id="cd05288">
    <property type="entry name" value="PGDH"/>
    <property type="match status" value="1"/>
</dbReference>
<gene>
    <name evidence="5" type="ORF">FHL15_004868</name>
</gene>
<evidence type="ECO:0000313" key="5">
    <source>
        <dbReference type="EMBL" id="TRX94100.1"/>
    </source>
</evidence>